<reference evidence="8 9" key="1">
    <citation type="submission" date="2020-02" db="EMBL/GenBank/DDBJ databases">
        <title>Acidophilic actinobacteria isolated from forest soil.</title>
        <authorList>
            <person name="Golinska P."/>
        </authorList>
    </citation>
    <scope>NUCLEOTIDE SEQUENCE [LARGE SCALE GENOMIC DNA]</scope>
    <source>
        <strain evidence="8 9">NL8</strain>
    </source>
</reference>
<dbReference type="PANTHER" id="PTHR43133">
    <property type="entry name" value="RNA POLYMERASE ECF-TYPE SIGMA FACTO"/>
    <property type="match status" value="1"/>
</dbReference>
<evidence type="ECO:0000256" key="2">
    <source>
        <dbReference type="ARBA" id="ARBA00023015"/>
    </source>
</evidence>
<dbReference type="SUPFAM" id="SSF88946">
    <property type="entry name" value="Sigma2 domain of RNA polymerase sigma factors"/>
    <property type="match status" value="1"/>
</dbReference>
<name>A0ABS5KYW0_9ACTN</name>
<dbReference type="EMBL" id="JAAFYZ010000133">
    <property type="protein sequence ID" value="MBS2551277.1"/>
    <property type="molecule type" value="Genomic_DNA"/>
</dbReference>
<keyword evidence="5" id="KW-0804">Transcription</keyword>
<comment type="caution">
    <text evidence="8">The sequence shown here is derived from an EMBL/GenBank/DDBJ whole genome shotgun (WGS) entry which is preliminary data.</text>
</comment>
<dbReference type="Gene3D" id="1.10.10.10">
    <property type="entry name" value="Winged helix-like DNA-binding domain superfamily/Winged helix DNA-binding domain"/>
    <property type="match status" value="1"/>
</dbReference>
<keyword evidence="4" id="KW-0238">DNA-binding</keyword>
<dbReference type="Gene3D" id="1.10.1740.10">
    <property type="match status" value="1"/>
</dbReference>
<dbReference type="NCBIfam" id="TIGR02937">
    <property type="entry name" value="sigma70-ECF"/>
    <property type="match status" value="1"/>
</dbReference>
<dbReference type="Proteomes" id="UP000730482">
    <property type="component" value="Unassembled WGS sequence"/>
</dbReference>
<gene>
    <name evidence="8" type="ORF">KGQ19_30855</name>
</gene>
<proteinExistence type="inferred from homology"/>
<dbReference type="SUPFAM" id="SSF88659">
    <property type="entry name" value="Sigma3 and sigma4 domains of RNA polymerase sigma factors"/>
    <property type="match status" value="1"/>
</dbReference>
<evidence type="ECO:0000256" key="4">
    <source>
        <dbReference type="ARBA" id="ARBA00023125"/>
    </source>
</evidence>
<evidence type="ECO:0000313" key="9">
    <source>
        <dbReference type="Proteomes" id="UP000730482"/>
    </source>
</evidence>
<dbReference type="Pfam" id="PF08281">
    <property type="entry name" value="Sigma70_r4_2"/>
    <property type="match status" value="1"/>
</dbReference>
<dbReference type="InterPro" id="IPR013324">
    <property type="entry name" value="RNA_pol_sigma_r3/r4-like"/>
</dbReference>
<feature type="domain" description="RNA polymerase sigma factor 70 region 4 type 2" evidence="7">
    <location>
        <begin position="99"/>
        <end position="151"/>
    </location>
</feature>
<dbReference type="NCBIfam" id="TIGR02983">
    <property type="entry name" value="SigE-fam_strep"/>
    <property type="match status" value="1"/>
</dbReference>
<keyword evidence="3" id="KW-0731">Sigma factor</keyword>
<keyword evidence="2" id="KW-0805">Transcription regulation</keyword>
<feature type="domain" description="RNA polymerase sigma-70 region 2" evidence="6">
    <location>
        <begin position="16"/>
        <end position="76"/>
    </location>
</feature>
<dbReference type="InterPro" id="IPR039425">
    <property type="entry name" value="RNA_pol_sigma-70-like"/>
</dbReference>
<dbReference type="PANTHER" id="PTHR43133:SF50">
    <property type="entry name" value="ECF RNA POLYMERASE SIGMA FACTOR SIGM"/>
    <property type="match status" value="1"/>
</dbReference>
<dbReference type="RefSeq" id="WP_212015597.1">
    <property type="nucleotide sequence ID" value="NZ_JAAFYZ010000133.1"/>
</dbReference>
<dbReference type="InterPro" id="IPR014325">
    <property type="entry name" value="RNA_pol_sigma-E_actinobac"/>
</dbReference>
<evidence type="ECO:0000256" key="5">
    <source>
        <dbReference type="ARBA" id="ARBA00023163"/>
    </source>
</evidence>
<dbReference type="InterPro" id="IPR013249">
    <property type="entry name" value="RNA_pol_sigma70_r4_t2"/>
</dbReference>
<dbReference type="InterPro" id="IPR014284">
    <property type="entry name" value="RNA_pol_sigma-70_dom"/>
</dbReference>
<dbReference type="CDD" id="cd06171">
    <property type="entry name" value="Sigma70_r4"/>
    <property type="match status" value="1"/>
</dbReference>
<accession>A0ABS5KYW0</accession>
<evidence type="ECO:0000259" key="6">
    <source>
        <dbReference type="Pfam" id="PF04542"/>
    </source>
</evidence>
<evidence type="ECO:0000259" key="7">
    <source>
        <dbReference type="Pfam" id="PF08281"/>
    </source>
</evidence>
<evidence type="ECO:0000256" key="3">
    <source>
        <dbReference type="ARBA" id="ARBA00023082"/>
    </source>
</evidence>
<sequence length="164" mass="18603">MGRQEDFTEYVVARGGRLRETAYLMCGDWHRAQDLTQSALAKVYVAWPRIQRQGAVDAYTKQVLLREFLSHRRRRSSAERPSDCLPDVEGRADPADLRMSLMVALDRLSPRKRAVVVLRYWDDLSVDAVAHLLRMTPSNVKTTSARALADLRAVLGESFLCEAV</sequence>
<keyword evidence="9" id="KW-1185">Reference proteome</keyword>
<comment type="similarity">
    <text evidence="1">Belongs to the sigma-70 factor family. ECF subfamily.</text>
</comment>
<dbReference type="InterPro" id="IPR013325">
    <property type="entry name" value="RNA_pol_sigma_r2"/>
</dbReference>
<evidence type="ECO:0000313" key="8">
    <source>
        <dbReference type="EMBL" id="MBS2551277.1"/>
    </source>
</evidence>
<dbReference type="InterPro" id="IPR036388">
    <property type="entry name" value="WH-like_DNA-bd_sf"/>
</dbReference>
<dbReference type="InterPro" id="IPR007627">
    <property type="entry name" value="RNA_pol_sigma70_r2"/>
</dbReference>
<protein>
    <submittedName>
        <fullName evidence="8">SigE family RNA polymerase sigma factor</fullName>
    </submittedName>
</protein>
<evidence type="ECO:0000256" key="1">
    <source>
        <dbReference type="ARBA" id="ARBA00010641"/>
    </source>
</evidence>
<dbReference type="Pfam" id="PF04542">
    <property type="entry name" value="Sigma70_r2"/>
    <property type="match status" value="1"/>
</dbReference>
<organism evidence="8 9">
    <name type="scientific">Catenulispora pinistramenti</name>
    <dbReference type="NCBI Taxonomy" id="2705254"/>
    <lineage>
        <taxon>Bacteria</taxon>
        <taxon>Bacillati</taxon>
        <taxon>Actinomycetota</taxon>
        <taxon>Actinomycetes</taxon>
        <taxon>Catenulisporales</taxon>
        <taxon>Catenulisporaceae</taxon>
        <taxon>Catenulispora</taxon>
    </lineage>
</organism>